<evidence type="ECO:0000256" key="6">
    <source>
        <dbReference type="ARBA" id="ARBA00039017"/>
    </source>
</evidence>
<feature type="domain" description="Isochorismatase-like" evidence="8">
    <location>
        <begin position="25"/>
        <end position="215"/>
    </location>
</feature>
<dbReference type="InterPro" id="IPR052347">
    <property type="entry name" value="Isochorismatase_Nicotinamidase"/>
</dbReference>
<evidence type="ECO:0000256" key="4">
    <source>
        <dbReference type="ARBA" id="ARBA00022801"/>
    </source>
</evidence>
<dbReference type="PANTHER" id="PTHR11080">
    <property type="entry name" value="PYRAZINAMIDASE/NICOTINAMIDASE"/>
    <property type="match status" value="1"/>
</dbReference>
<proteinExistence type="inferred from homology"/>
<comment type="pathway">
    <text evidence="5">Cofactor biosynthesis; nicotinate biosynthesis; nicotinate from nicotinamide: step 1/1.</text>
</comment>
<keyword evidence="2" id="KW-0662">Pyridine nucleotide biosynthesis</keyword>
<dbReference type="Pfam" id="PF00857">
    <property type="entry name" value="Isochorismatase"/>
    <property type="match status" value="1"/>
</dbReference>
<evidence type="ECO:0000256" key="2">
    <source>
        <dbReference type="ARBA" id="ARBA00022642"/>
    </source>
</evidence>
<dbReference type="GO" id="GO:0046872">
    <property type="term" value="F:metal ion binding"/>
    <property type="evidence" value="ECO:0007669"/>
    <property type="project" value="UniProtKB-KW"/>
</dbReference>
<dbReference type="InterPro" id="IPR000868">
    <property type="entry name" value="Isochorismatase-like_dom"/>
</dbReference>
<organism evidence="9 10">
    <name type="scientific">Hortaea werneckii</name>
    <name type="common">Black yeast</name>
    <name type="synonym">Cladosporium werneckii</name>
    <dbReference type="NCBI Taxonomy" id="91943"/>
    <lineage>
        <taxon>Eukaryota</taxon>
        <taxon>Fungi</taxon>
        <taxon>Dikarya</taxon>
        <taxon>Ascomycota</taxon>
        <taxon>Pezizomycotina</taxon>
        <taxon>Dothideomycetes</taxon>
        <taxon>Dothideomycetidae</taxon>
        <taxon>Mycosphaerellales</taxon>
        <taxon>Teratosphaeriaceae</taxon>
        <taxon>Hortaea</taxon>
    </lineage>
</organism>
<keyword evidence="4" id="KW-0378">Hydrolase</keyword>
<evidence type="ECO:0000256" key="7">
    <source>
        <dbReference type="ARBA" id="ARBA00043224"/>
    </source>
</evidence>
<dbReference type="GO" id="GO:0019363">
    <property type="term" value="P:pyridine nucleotide biosynthetic process"/>
    <property type="evidence" value="ECO:0007669"/>
    <property type="project" value="UniProtKB-KW"/>
</dbReference>
<dbReference type="Gene3D" id="3.40.50.850">
    <property type="entry name" value="Isochorismatase-like"/>
    <property type="match status" value="1"/>
</dbReference>
<keyword evidence="3" id="KW-0479">Metal-binding</keyword>
<dbReference type="CDD" id="cd01011">
    <property type="entry name" value="nicotinamidase"/>
    <property type="match status" value="1"/>
</dbReference>
<evidence type="ECO:0000259" key="8">
    <source>
        <dbReference type="Pfam" id="PF00857"/>
    </source>
</evidence>
<dbReference type="Proteomes" id="UP000281245">
    <property type="component" value="Unassembled WGS sequence"/>
</dbReference>
<dbReference type="SUPFAM" id="SSF52499">
    <property type="entry name" value="Isochorismatase-like hydrolases"/>
    <property type="match status" value="1"/>
</dbReference>
<accession>A0A3M6WR74</accession>
<comment type="similarity">
    <text evidence="1">Belongs to the isochorismatase family.</text>
</comment>
<reference evidence="9 10" key="1">
    <citation type="journal article" date="2018" name="BMC Genomics">
        <title>Genomic evidence for intraspecific hybridization in a clonal and extremely halotolerant yeast.</title>
        <authorList>
            <person name="Gostincar C."/>
            <person name="Stajich J.E."/>
            <person name="Zupancic J."/>
            <person name="Zalar P."/>
            <person name="Gunde-Cimerman N."/>
        </authorList>
    </citation>
    <scope>NUCLEOTIDE SEQUENCE [LARGE SCALE GENOMIC DNA]</scope>
    <source>
        <strain evidence="9 10">EXF-6656</strain>
    </source>
</reference>
<evidence type="ECO:0000313" key="10">
    <source>
        <dbReference type="Proteomes" id="UP000281245"/>
    </source>
</evidence>
<dbReference type="EC" id="3.5.1.19" evidence="6"/>
<evidence type="ECO:0000256" key="1">
    <source>
        <dbReference type="ARBA" id="ARBA00006336"/>
    </source>
</evidence>
<dbReference type="InterPro" id="IPR036380">
    <property type="entry name" value="Isochorismatase-like_sf"/>
</dbReference>
<evidence type="ECO:0000313" key="9">
    <source>
        <dbReference type="EMBL" id="RMX80941.1"/>
    </source>
</evidence>
<dbReference type="GO" id="GO:0008936">
    <property type="term" value="F:nicotinamidase activity"/>
    <property type="evidence" value="ECO:0007669"/>
    <property type="project" value="UniProtKB-EC"/>
</dbReference>
<dbReference type="EMBL" id="QWIJ01000564">
    <property type="protein sequence ID" value="RMX80941.1"/>
    <property type="molecule type" value="Genomic_DNA"/>
</dbReference>
<name>A0A3M6WR74_HORWE</name>
<sequence>MITRLLQSLVSFKALISFQHGQQRQNDFCPPNGALAVSGGRDIAPVINDLLKQDWAIRIATRDFHPHNHISFATQHPGCEPLTSTYTIQNPENPEETQQTVLWPPHCIQGTPGCELIDELEKHKIDVVIDKGQDQRVESYSGFGPPFKDPPVSRTRLEALLKEKEVNEVLVVGIAYDYCVKCTAIDAADAGFKTSVLEDGCKAVQQDETSLDRLRQDYEDHSVTVVRGKA</sequence>
<dbReference type="AlphaFoldDB" id="A0A3M6WR74"/>
<evidence type="ECO:0000256" key="3">
    <source>
        <dbReference type="ARBA" id="ARBA00022723"/>
    </source>
</evidence>
<comment type="caution">
    <text evidence="9">The sequence shown here is derived from an EMBL/GenBank/DDBJ whole genome shotgun (WGS) entry which is preliminary data.</text>
</comment>
<protein>
    <recommendedName>
        <fullName evidence="6">nicotinamidase</fullName>
        <ecNumber evidence="6">3.5.1.19</ecNumber>
    </recommendedName>
    <alternativeName>
        <fullName evidence="7">Nicotinamide deamidase</fullName>
    </alternativeName>
</protein>
<evidence type="ECO:0000256" key="5">
    <source>
        <dbReference type="ARBA" id="ARBA00037900"/>
    </source>
</evidence>
<gene>
    <name evidence="9" type="ORF">D0869_07186</name>
</gene>
<dbReference type="OrthoDB" id="3341310at2759"/>
<dbReference type="PANTHER" id="PTHR11080:SF2">
    <property type="entry name" value="LD05707P"/>
    <property type="match status" value="1"/>
</dbReference>